<dbReference type="InterPro" id="IPR052560">
    <property type="entry name" value="RdDP_mobile_element"/>
</dbReference>
<dbReference type="InterPro" id="IPR017452">
    <property type="entry name" value="GPCR_Rhodpsn_7TM"/>
</dbReference>
<evidence type="ECO:0000256" key="4">
    <source>
        <dbReference type="ARBA" id="ARBA00023136"/>
    </source>
</evidence>
<feature type="transmembrane region" description="Helical" evidence="5">
    <location>
        <begin position="551"/>
        <end position="575"/>
    </location>
</feature>
<organism evidence="7 9">
    <name type="scientific">Rotaria magnacalcarata</name>
    <dbReference type="NCBI Taxonomy" id="392030"/>
    <lineage>
        <taxon>Eukaryota</taxon>
        <taxon>Metazoa</taxon>
        <taxon>Spiralia</taxon>
        <taxon>Gnathifera</taxon>
        <taxon>Rotifera</taxon>
        <taxon>Eurotatoria</taxon>
        <taxon>Bdelloidea</taxon>
        <taxon>Philodinida</taxon>
        <taxon>Philodinidae</taxon>
        <taxon>Rotaria</taxon>
    </lineage>
</organism>
<reference evidence="7" key="1">
    <citation type="submission" date="2021-02" db="EMBL/GenBank/DDBJ databases">
        <authorList>
            <person name="Nowell W R."/>
        </authorList>
    </citation>
    <scope>NUCLEOTIDE SEQUENCE</scope>
</reference>
<dbReference type="PANTHER" id="PTHR36688">
    <property type="entry name" value="ENDO/EXONUCLEASE/PHOSPHATASE DOMAIN-CONTAINING PROTEIN"/>
    <property type="match status" value="1"/>
</dbReference>
<accession>A0A8S2IQE8</accession>
<evidence type="ECO:0000256" key="3">
    <source>
        <dbReference type="ARBA" id="ARBA00022989"/>
    </source>
</evidence>
<evidence type="ECO:0000259" key="6">
    <source>
        <dbReference type="PROSITE" id="PS50262"/>
    </source>
</evidence>
<name>A0A8S2IQE8_9BILA</name>
<evidence type="ECO:0000313" key="7">
    <source>
        <dbReference type="EMBL" id="CAF3751730.1"/>
    </source>
</evidence>
<comment type="subcellular location">
    <subcellularLocation>
        <location evidence="1">Membrane</location>
    </subcellularLocation>
</comment>
<keyword evidence="3 5" id="KW-1133">Transmembrane helix</keyword>
<feature type="domain" description="G-protein coupled receptors family 1 profile" evidence="6">
    <location>
        <begin position="330"/>
        <end position="614"/>
    </location>
</feature>
<dbReference type="Proteomes" id="UP000681967">
    <property type="component" value="Unassembled WGS sequence"/>
</dbReference>
<dbReference type="SUPFAM" id="SSF81321">
    <property type="entry name" value="Family A G protein-coupled receptor-like"/>
    <property type="match status" value="1"/>
</dbReference>
<evidence type="ECO:0000256" key="2">
    <source>
        <dbReference type="ARBA" id="ARBA00022692"/>
    </source>
</evidence>
<comment type="caution">
    <text evidence="7">The sequence shown here is derived from an EMBL/GenBank/DDBJ whole genome shotgun (WGS) entry which is preliminary data.</text>
</comment>
<dbReference type="PANTHER" id="PTHR36688:SF1">
    <property type="entry name" value="ENDONUCLEASE_EXONUCLEASE_PHOSPHATASE DOMAIN-CONTAINING PROTEIN"/>
    <property type="match status" value="1"/>
</dbReference>
<evidence type="ECO:0000313" key="9">
    <source>
        <dbReference type="Proteomes" id="UP000681967"/>
    </source>
</evidence>
<dbReference type="Proteomes" id="UP000681720">
    <property type="component" value="Unassembled WGS sequence"/>
</dbReference>
<dbReference type="EMBL" id="CAJOBH010000035">
    <property type="protein sequence ID" value="CAF3751730.1"/>
    <property type="molecule type" value="Genomic_DNA"/>
</dbReference>
<evidence type="ECO:0000256" key="5">
    <source>
        <dbReference type="SAM" id="Phobius"/>
    </source>
</evidence>
<feature type="transmembrane region" description="Helical" evidence="5">
    <location>
        <begin position="389"/>
        <end position="410"/>
    </location>
</feature>
<sequence>MIKRIPPGYINCLANCFNTWLEEYRYPDVWKLAKIITLNKIKAGVPRCEQTRPISLLATHSNLFEKIMLERIRLWAETNSLVPIEQSGFRPGFIVKLNRLSIPLGLLKLIESWLNDRRAYVIFGENKSDIFCTYVGLPQGSSLSPYLFIVYHCDLVACVGAHSSHIFANDLNILISAPICREIKPMIKFLEEEGTKICNQIANYSKKWKQPVNVSKAVAQIFHSQVQSPIINVFMDGKKLEVVKEFKYLGFAWTNKMSLKPTIDNTLENIQRTFTSMTSYDCVVLSSACLKVHCRDNQTLEILTETLIMEDLYMTAAVLGILIYTAGFIGNFVSFFIFMQKELRKVSTGLIFLLLTIISTIHLLSLIVEFLSTIFCFEISSNSIFRCQFILWLQNVTRSICSFLAVTVSLDRFLRSEYPIKSRIWCTTTNVAKLCVIYCLFSMILYAIFFHPRNVMEADGQCSFPYDNTFRLIILKIMPPVRFVFICIMPVILMGIFGGRMLYNIKQVKKRITQQKMVQDAAIATIVIPKSIQNIKHADNKNRTKKLDHMLLLMVFTNIISYIITQTPFSIYTLFYGYEISGSYKTCSSTFVDNYILHLSVLFLSDSRFHLLFKNSNFEVDFTDFAHVRILMPQYTKLRPHWSTKTDSEGRNVNKWLKQGENISTFKCTLCNTSDLDCSNQDWATIVQHMKTKAHWTSCLIRVRI</sequence>
<dbReference type="EMBL" id="CAJOBJ010000024">
    <property type="protein sequence ID" value="CAF3784941.1"/>
    <property type="molecule type" value="Genomic_DNA"/>
</dbReference>
<proteinExistence type="predicted"/>
<protein>
    <recommendedName>
        <fullName evidence="6">G-protein coupled receptors family 1 profile domain-containing protein</fullName>
    </recommendedName>
</protein>
<gene>
    <name evidence="7" type="ORF">BYL167_LOCUS368</name>
    <name evidence="8" type="ORF">GIL414_LOCUS241</name>
</gene>
<dbReference type="PROSITE" id="PS50262">
    <property type="entry name" value="G_PROTEIN_RECEP_F1_2"/>
    <property type="match status" value="1"/>
</dbReference>
<dbReference type="SUPFAM" id="SSF56672">
    <property type="entry name" value="DNA/RNA polymerases"/>
    <property type="match status" value="1"/>
</dbReference>
<feature type="transmembrane region" description="Helical" evidence="5">
    <location>
        <begin position="312"/>
        <end position="338"/>
    </location>
</feature>
<feature type="transmembrane region" description="Helical" evidence="5">
    <location>
        <begin position="431"/>
        <end position="449"/>
    </location>
</feature>
<dbReference type="AlphaFoldDB" id="A0A8S2IQE8"/>
<dbReference type="InterPro" id="IPR043502">
    <property type="entry name" value="DNA/RNA_pol_sf"/>
</dbReference>
<evidence type="ECO:0000313" key="8">
    <source>
        <dbReference type="EMBL" id="CAF3784941.1"/>
    </source>
</evidence>
<keyword evidence="4 5" id="KW-0472">Membrane</keyword>
<keyword evidence="2 5" id="KW-0812">Transmembrane</keyword>
<feature type="transmembrane region" description="Helical" evidence="5">
    <location>
        <begin position="350"/>
        <end position="377"/>
    </location>
</feature>
<feature type="transmembrane region" description="Helical" evidence="5">
    <location>
        <begin position="483"/>
        <end position="503"/>
    </location>
</feature>
<dbReference type="Gene3D" id="1.20.1070.10">
    <property type="entry name" value="Rhodopsin 7-helix transmembrane proteins"/>
    <property type="match status" value="1"/>
</dbReference>
<dbReference type="GO" id="GO:0016020">
    <property type="term" value="C:membrane"/>
    <property type="evidence" value="ECO:0007669"/>
    <property type="project" value="UniProtKB-SubCell"/>
</dbReference>
<evidence type="ECO:0000256" key="1">
    <source>
        <dbReference type="ARBA" id="ARBA00004370"/>
    </source>
</evidence>